<name>A0A2C5P9S9_9BACI</name>
<dbReference type="InterPro" id="IPR011065">
    <property type="entry name" value="Kunitz_inhibitor_STI-like_sf"/>
</dbReference>
<dbReference type="Gene3D" id="2.80.10.50">
    <property type="match status" value="1"/>
</dbReference>
<comment type="caution">
    <text evidence="2">The sequence shown here is derived from an EMBL/GenBank/DDBJ whole genome shotgun (WGS) entry which is preliminary data.</text>
</comment>
<evidence type="ECO:0000313" key="3">
    <source>
        <dbReference type="Proteomes" id="UP000222503"/>
    </source>
</evidence>
<dbReference type="EMBL" id="NUUQ01000063">
    <property type="protein sequence ID" value="PHG56634.1"/>
    <property type="molecule type" value="Genomic_DNA"/>
</dbReference>
<dbReference type="AlphaFoldDB" id="A0A2C5P9S9"/>
<dbReference type="SUPFAM" id="SSF50386">
    <property type="entry name" value="STI-like"/>
    <property type="match status" value="1"/>
</dbReference>
<evidence type="ECO:0000256" key="1">
    <source>
        <dbReference type="SAM" id="SignalP"/>
    </source>
</evidence>
<gene>
    <name evidence="2" type="ORF">COI65_25315</name>
</gene>
<evidence type="ECO:0008006" key="4">
    <source>
        <dbReference type="Google" id="ProtNLM"/>
    </source>
</evidence>
<reference evidence="2 3" key="1">
    <citation type="submission" date="2017-09" db="EMBL/GenBank/DDBJ databases">
        <title>Large-scale bioinformatics analysis of Bacillus genomes uncovers conserved roles of natural products in bacterial physiology.</title>
        <authorList>
            <consortium name="Agbiome Team Llc"/>
            <person name="Bleich R.M."/>
            <person name="Grubbs K.J."/>
            <person name="Santa Maria K.C."/>
            <person name="Allen S.E."/>
            <person name="Farag S."/>
            <person name="Shank E.A."/>
            <person name="Bowers A."/>
        </authorList>
    </citation>
    <scope>NUCLEOTIDE SEQUENCE [LARGE SCALE GENOMIC DNA]</scope>
    <source>
        <strain evidence="2 3">AFS029838</strain>
    </source>
</reference>
<feature type="chain" id="PRO_5012948267" description="Ricin B lectin domain-containing protein" evidence="1">
    <location>
        <begin position="31"/>
        <end position="186"/>
    </location>
</feature>
<sequence>MKRRNILQHVFLGLGILASASIMGLNLANADTLKDINGNPVEYNKSYYLEPKDYPGKGITHASWHLGSQWAYLDPNTRGLPIKIKPAISNNDVHVFENRLINIQMQTTNLNHSYLRVSKNYNGIQLSQSSLELGAWRTQNLSNSRFVTFKNAYSNKYLNHQGINAWLDATKSEQTVDTQWKLVPKN</sequence>
<evidence type="ECO:0000313" key="2">
    <source>
        <dbReference type="EMBL" id="PHG56634.1"/>
    </source>
</evidence>
<dbReference type="RefSeq" id="WP_098995794.1">
    <property type="nucleotide sequence ID" value="NZ_NUUQ01000063.1"/>
</dbReference>
<dbReference type="Proteomes" id="UP000222503">
    <property type="component" value="Unassembled WGS sequence"/>
</dbReference>
<organism evidence="2 3">
    <name type="scientific">Bacillus wiedmannii</name>
    <dbReference type="NCBI Taxonomy" id="1890302"/>
    <lineage>
        <taxon>Bacteria</taxon>
        <taxon>Bacillati</taxon>
        <taxon>Bacillota</taxon>
        <taxon>Bacilli</taxon>
        <taxon>Bacillales</taxon>
        <taxon>Bacillaceae</taxon>
        <taxon>Bacillus</taxon>
        <taxon>Bacillus cereus group</taxon>
    </lineage>
</organism>
<feature type="signal peptide" evidence="1">
    <location>
        <begin position="1"/>
        <end position="30"/>
    </location>
</feature>
<proteinExistence type="predicted"/>
<protein>
    <recommendedName>
        <fullName evidence="4">Ricin B lectin domain-containing protein</fullName>
    </recommendedName>
</protein>
<keyword evidence="1" id="KW-0732">Signal</keyword>
<accession>A0A2C5P9S9</accession>